<accession>A0A1L3MVZ9</accession>
<evidence type="ECO:0000256" key="1">
    <source>
        <dbReference type="SAM" id="SignalP"/>
    </source>
</evidence>
<dbReference type="KEGG" id="bwh:A9C19_18305"/>
<dbReference type="EMBL" id="CP016020">
    <property type="protein sequence ID" value="APH06521.1"/>
    <property type="molecule type" value="Genomic_DNA"/>
</dbReference>
<feature type="signal peptide" evidence="1">
    <location>
        <begin position="1"/>
        <end position="23"/>
    </location>
</feature>
<dbReference type="Proteomes" id="UP000181936">
    <property type="component" value="Chromosome"/>
</dbReference>
<proteinExistence type="predicted"/>
<keyword evidence="1" id="KW-0732">Signal</keyword>
<dbReference type="AlphaFoldDB" id="A0A1L3MVZ9"/>
<sequence>MKKITLFLVLTVFLLTSCQSAHLDVITLDEVVSSFEDQQLDMEENENLNNNRIFQMKLNGVYPSSYELEGKLLSVYIYHSVEEREKGLEDFHHKTATMNLVSYNVYKIDNIFIFYVYEHDRSKDVKVDDAIKAALSKVEERNE</sequence>
<name>A0A1L3MVZ9_9BACI</name>
<feature type="chain" id="PRO_5009855402" description="Lipoprotein" evidence="1">
    <location>
        <begin position="24"/>
        <end position="143"/>
    </location>
</feature>
<evidence type="ECO:0000313" key="3">
    <source>
        <dbReference type="Proteomes" id="UP000181936"/>
    </source>
</evidence>
<evidence type="ECO:0000313" key="2">
    <source>
        <dbReference type="EMBL" id="APH06521.1"/>
    </source>
</evidence>
<keyword evidence="3" id="KW-1185">Reference proteome</keyword>
<dbReference type="PROSITE" id="PS51257">
    <property type="entry name" value="PROKAR_LIPOPROTEIN"/>
    <property type="match status" value="1"/>
</dbReference>
<reference evidence="2 3" key="1">
    <citation type="journal article" date="2016" name="Sci. Rep.">
        <title>Complete genome sequence and transcriptomic analysis of a novel marine strain Bacillus weihaiensis reveals the mechanism of brown algae degradation.</title>
        <authorList>
            <person name="Zhu Y."/>
            <person name="Chen P."/>
            <person name="Bao Y."/>
            <person name="Men Y."/>
            <person name="Zeng Y."/>
            <person name="Yang J."/>
            <person name="Sun J."/>
            <person name="Sun Y."/>
        </authorList>
    </citation>
    <scope>NUCLEOTIDE SEQUENCE [LARGE SCALE GENOMIC DNA]</scope>
    <source>
        <strain evidence="2 3">Alg07</strain>
    </source>
</reference>
<evidence type="ECO:0008006" key="4">
    <source>
        <dbReference type="Google" id="ProtNLM"/>
    </source>
</evidence>
<gene>
    <name evidence="2" type="ORF">A9C19_18305</name>
</gene>
<dbReference type="RefSeq" id="WP_072581321.1">
    <property type="nucleotide sequence ID" value="NZ_CP016020.1"/>
</dbReference>
<dbReference type="OrthoDB" id="2886580at2"/>
<protein>
    <recommendedName>
        <fullName evidence="4">Lipoprotein</fullName>
    </recommendedName>
</protein>
<organism evidence="2 3">
    <name type="scientific">Bacillus weihaiensis</name>
    <dbReference type="NCBI Taxonomy" id="1547283"/>
    <lineage>
        <taxon>Bacteria</taxon>
        <taxon>Bacillati</taxon>
        <taxon>Bacillota</taxon>
        <taxon>Bacilli</taxon>
        <taxon>Bacillales</taxon>
        <taxon>Bacillaceae</taxon>
        <taxon>Bacillus</taxon>
    </lineage>
</organism>